<reference evidence="1" key="1">
    <citation type="submission" date="2021-02" db="EMBL/GenBank/DDBJ databases">
        <authorList>
            <person name="Nowell W R."/>
        </authorList>
    </citation>
    <scope>NUCLEOTIDE SEQUENCE</scope>
</reference>
<protein>
    <submittedName>
        <fullName evidence="1">Uncharacterized protein</fullName>
    </submittedName>
</protein>
<comment type="caution">
    <text evidence="1">The sequence shown here is derived from an EMBL/GenBank/DDBJ whole genome shotgun (WGS) entry which is preliminary data.</text>
</comment>
<dbReference type="AlphaFoldDB" id="A0A814JM51"/>
<name>A0A814JM51_9BILA</name>
<sequence>MFRPQVTVKHYGFIHKNYFIGARKSTDKALRLYRLSSNHFLLHENYTVREYDHFLGHLSLPDLAANDKYEYFLDLDPDIIFEQSVILVLSYILTMKLFYQTINGYY</sequence>
<evidence type="ECO:0000313" key="1">
    <source>
        <dbReference type="EMBL" id="CAF1039591.1"/>
    </source>
</evidence>
<proteinExistence type="predicted"/>
<gene>
    <name evidence="1" type="ORF">ZHD862_LOCUS14474</name>
</gene>
<dbReference type="EMBL" id="CAJNOT010000629">
    <property type="protein sequence ID" value="CAF1039591.1"/>
    <property type="molecule type" value="Genomic_DNA"/>
</dbReference>
<dbReference type="Proteomes" id="UP000663864">
    <property type="component" value="Unassembled WGS sequence"/>
</dbReference>
<organism evidence="1 2">
    <name type="scientific">Rotaria sordida</name>
    <dbReference type="NCBI Taxonomy" id="392033"/>
    <lineage>
        <taxon>Eukaryota</taxon>
        <taxon>Metazoa</taxon>
        <taxon>Spiralia</taxon>
        <taxon>Gnathifera</taxon>
        <taxon>Rotifera</taxon>
        <taxon>Eurotatoria</taxon>
        <taxon>Bdelloidea</taxon>
        <taxon>Philodinida</taxon>
        <taxon>Philodinidae</taxon>
        <taxon>Rotaria</taxon>
    </lineage>
</organism>
<accession>A0A814JM51</accession>
<evidence type="ECO:0000313" key="2">
    <source>
        <dbReference type="Proteomes" id="UP000663864"/>
    </source>
</evidence>